<accession>A0A9E8M179</accession>
<evidence type="ECO:0000256" key="2">
    <source>
        <dbReference type="ARBA" id="ARBA00022840"/>
    </source>
</evidence>
<keyword evidence="1" id="KW-0547">Nucleotide-binding</keyword>
<dbReference type="InterPro" id="IPR027417">
    <property type="entry name" value="P-loop_NTPase"/>
</dbReference>
<dbReference type="KEGG" id="fhl:OE105_05640"/>
<dbReference type="PANTHER" id="PTHR43384">
    <property type="entry name" value="SEPTUM SITE-DETERMINING PROTEIN MIND HOMOLOG, CHLOROPLASTIC-RELATED"/>
    <property type="match status" value="1"/>
</dbReference>
<dbReference type="CDD" id="cd02038">
    <property type="entry name" value="FlhG-like"/>
    <property type="match status" value="1"/>
</dbReference>
<dbReference type="Proteomes" id="UP001164726">
    <property type="component" value="Chromosome"/>
</dbReference>
<organism evidence="3 4">
    <name type="scientific">Fervidibacillus halotolerans</name>
    <dbReference type="NCBI Taxonomy" id="2980027"/>
    <lineage>
        <taxon>Bacteria</taxon>
        <taxon>Bacillati</taxon>
        <taxon>Bacillota</taxon>
        <taxon>Bacilli</taxon>
        <taxon>Bacillales</taxon>
        <taxon>Bacillaceae</taxon>
        <taxon>Fervidibacillus</taxon>
    </lineage>
</organism>
<dbReference type="Gene3D" id="3.40.50.300">
    <property type="entry name" value="P-loop containing nucleotide triphosphate hydrolases"/>
    <property type="match status" value="1"/>
</dbReference>
<dbReference type="EMBL" id="CP106877">
    <property type="protein sequence ID" value="WAA13585.1"/>
    <property type="molecule type" value="Genomic_DNA"/>
</dbReference>
<keyword evidence="2" id="KW-0067">ATP-binding</keyword>
<dbReference type="Pfam" id="PF10609">
    <property type="entry name" value="ParA"/>
    <property type="match status" value="1"/>
</dbReference>
<dbReference type="InterPro" id="IPR033756">
    <property type="entry name" value="YlxH/NBP35"/>
</dbReference>
<evidence type="ECO:0000256" key="1">
    <source>
        <dbReference type="ARBA" id="ARBA00022741"/>
    </source>
</evidence>
<dbReference type="RefSeq" id="WP_275421767.1">
    <property type="nucleotide sequence ID" value="NZ_CP106877.1"/>
</dbReference>
<dbReference type="GO" id="GO:0009898">
    <property type="term" value="C:cytoplasmic side of plasma membrane"/>
    <property type="evidence" value="ECO:0007669"/>
    <property type="project" value="TreeGrafter"/>
</dbReference>
<gene>
    <name evidence="3" type="ORF">OE105_05640</name>
</gene>
<dbReference type="GO" id="GO:0016887">
    <property type="term" value="F:ATP hydrolysis activity"/>
    <property type="evidence" value="ECO:0007669"/>
    <property type="project" value="TreeGrafter"/>
</dbReference>
<reference evidence="3" key="1">
    <citation type="submission" date="2022-09" db="EMBL/GenBank/DDBJ databases">
        <title>Complete Genomes of Fervidibacillus albus and Fervidibacillus halotolerans isolated from tidal flat sediments.</title>
        <authorList>
            <person name="Kwon K.K."/>
            <person name="Yang S.-H."/>
            <person name="Park M.J."/>
            <person name="Oh H.-M."/>
        </authorList>
    </citation>
    <scope>NUCLEOTIDE SEQUENCE</scope>
    <source>
        <strain evidence="3">MEBiC13594</strain>
    </source>
</reference>
<sequence length="286" mass="32371">MKMHDQAEKLRQRLRKQISGKYAQTIAIISGKGGVGKSNISLNFSISLAKSGKRVLLFDLDIGMGNIDLLTGMTAKKNLSHFFNDNLSLEQIIERGPEGIFYIAGGTGLNQLIMLNEQRLAAFLREIQRITYEYDYFIFDLGAGMTKDTVHFLTSVDHIITIVTPEPTSIMDAYSSIKYILSIKREATIYLLGNRIHSTKERKETVDRLSTVIQHFLHKRVEIIGTIPEDHTVMTAVKKQTPILILAPKSPAAKSIEKVANYFLKTEIKNEPKQFVEKLKSFLLRK</sequence>
<dbReference type="InterPro" id="IPR050625">
    <property type="entry name" value="ParA/MinD_ATPase"/>
</dbReference>
<dbReference type="PANTHER" id="PTHR43384:SF4">
    <property type="entry name" value="CELLULOSE BIOSYNTHESIS PROTEIN BCSQ-RELATED"/>
    <property type="match status" value="1"/>
</dbReference>
<dbReference type="PIRSF" id="PIRSF003092">
    <property type="entry name" value="MinD"/>
    <property type="match status" value="1"/>
</dbReference>
<dbReference type="SUPFAM" id="SSF52540">
    <property type="entry name" value="P-loop containing nucleoside triphosphate hydrolases"/>
    <property type="match status" value="1"/>
</dbReference>
<dbReference type="InterPro" id="IPR033875">
    <property type="entry name" value="FlhG"/>
</dbReference>
<dbReference type="GO" id="GO:0051782">
    <property type="term" value="P:negative regulation of cell division"/>
    <property type="evidence" value="ECO:0007669"/>
    <property type="project" value="TreeGrafter"/>
</dbReference>
<evidence type="ECO:0000313" key="3">
    <source>
        <dbReference type="EMBL" id="WAA13585.1"/>
    </source>
</evidence>
<proteinExistence type="predicted"/>
<protein>
    <submittedName>
        <fullName evidence="3">MinD/ParA family protein</fullName>
    </submittedName>
</protein>
<keyword evidence="4" id="KW-1185">Reference proteome</keyword>
<evidence type="ECO:0000313" key="4">
    <source>
        <dbReference type="Proteomes" id="UP001164726"/>
    </source>
</evidence>
<name>A0A9E8M179_9BACI</name>
<dbReference type="GO" id="GO:0005524">
    <property type="term" value="F:ATP binding"/>
    <property type="evidence" value="ECO:0007669"/>
    <property type="project" value="UniProtKB-KW"/>
</dbReference>
<dbReference type="AlphaFoldDB" id="A0A9E8M179"/>
<dbReference type="GO" id="GO:0005829">
    <property type="term" value="C:cytosol"/>
    <property type="evidence" value="ECO:0007669"/>
    <property type="project" value="TreeGrafter"/>
</dbReference>
<dbReference type="InterPro" id="IPR025501">
    <property type="entry name" value="MinD_FleN"/>
</dbReference>